<proteinExistence type="predicted"/>
<accession>A0ABV9E2T1</accession>
<evidence type="ECO:0000313" key="1">
    <source>
        <dbReference type="EMBL" id="MFC4564308.1"/>
    </source>
</evidence>
<dbReference type="RefSeq" id="WP_378577304.1">
    <property type="nucleotide sequence ID" value="NZ_JBHSFQ010000023.1"/>
</dbReference>
<dbReference type="Proteomes" id="UP001595923">
    <property type="component" value="Unassembled WGS sequence"/>
</dbReference>
<organism evidence="1 2">
    <name type="scientific">Nocardiopsis mangrovi</name>
    <dbReference type="NCBI Taxonomy" id="1179818"/>
    <lineage>
        <taxon>Bacteria</taxon>
        <taxon>Bacillati</taxon>
        <taxon>Actinomycetota</taxon>
        <taxon>Actinomycetes</taxon>
        <taxon>Streptosporangiales</taxon>
        <taxon>Nocardiopsidaceae</taxon>
        <taxon>Nocardiopsis</taxon>
    </lineage>
</organism>
<evidence type="ECO:0000313" key="2">
    <source>
        <dbReference type="Proteomes" id="UP001595923"/>
    </source>
</evidence>
<gene>
    <name evidence="1" type="ORF">ACFO4E_20795</name>
</gene>
<reference evidence="2" key="1">
    <citation type="journal article" date="2019" name="Int. J. Syst. Evol. Microbiol.">
        <title>The Global Catalogue of Microorganisms (GCM) 10K type strain sequencing project: providing services to taxonomists for standard genome sequencing and annotation.</title>
        <authorList>
            <consortium name="The Broad Institute Genomics Platform"/>
            <consortium name="The Broad Institute Genome Sequencing Center for Infectious Disease"/>
            <person name="Wu L."/>
            <person name="Ma J."/>
        </authorList>
    </citation>
    <scope>NUCLEOTIDE SEQUENCE [LARGE SCALE GENOMIC DNA]</scope>
    <source>
        <strain evidence="2">XZYJ18</strain>
    </source>
</reference>
<keyword evidence="2" id="KW-1185">Reference proteome</keyword>
<sequence>MTESREDHARTSLAALGRRPRMVPEQANAIGVAARAIPQTEADTDGQREVADAAARTAVATEIEERWPGMPYVIRHGSGAEFDDVVPWCAPGDRVVLGIAYRLDR</sequence>
<dbReference type="EMBL" id="JBHSFQ010000023">
    <property type="protein sequence ID" value="MFC4564308.1"/>
    <property type="molecule type" value="Genomic_DNA"/>
</dbReference>
<comment type="caution">
    <text evidence="1">The sequence shown here is derived from an EMBL/GenBank/DDBJ whole genome shotgun (WGS) entry which is preliminary data.</text>
</comment>
<protein>
    <submittedName>
        <fullName evidence="1">Uncharacterized protein</fullName>
    </submittedName>
</protein>
<name>A0ABV9E2T1_9ACTN</name>